<dbReference type="EMBL" id="AXCN02000262">
    <property type="status" value="NOT_ANNOTATED_CDS"/>
    <property type="molecule type" value="Genomic_DNA"/>
</dbReference>
<name>A0A182Q6W5_9DIPT</name>
<proteinExistence type="predicted"/>
<reference evidence="1" key="2">
    <citation type="submission" date="2020-05" db="UniProtKB">
        <authorList>
            <consortium name="EnsemblMetazoa"/>
        </authorList>
    </citation>
    <scope>IDENTIFICATION</scope>
    <source>
        <strain evidence="1">FAR1</strain>
    </source>
</reference>
<evidence type="ECO:0000313" key="1">
    <source>
        <dbReference type="EnsemblMetazoa" id="AFAF004253-PA"/>
    </source>
</evidence>
<dbReference type="VEuPathDB" id="VectorBase:AFAF004253"/>
<dbReference type="AlphaFoldDB" id="A0A182Q6W5"/>
<dbReference type="EMBL" id="AXCN02000263">
    <property type="status" value="NOT_ANNOTATED_CDS"/>
    <property type="molecule type" value="Genomic_DNA"/>
</dbReference>
<organism evidence="1 2">
    <name type="scientific">Anopheles farauti</name>
    <dbReference type="NCBI Taxonomy" id="69004"/>
    <lineage>
        <taxon>Eukaryota</taxon>
        <taxon>Metazoa</taxon>
        <taxon>Ecdysozoa</taxon>
        <taxon>Arthropoda</taxon>
        <taxon>Hexapoda</taxon>
        <taxon>Insecta</taxon>
        <taxon>Pterygota</taxon>
        <taxon>Neoptera</taxon>
        <taxon>Endopterygota</taxon>
        <taxon>Diptera</taxon>
        <taxon>Nematocera</taxon>
        <taxon>Culicoidea</taxon>
        <taxon>Culicidae</taxon>
        <taxon>Anophelinae</taxon>
        <taxon>Anopheles</taxon>
    </lineage>
</organism>
<dbReference type="Proteomes" id="UP000075886">
    <property type="component" value="Unassembled WGS sequence"/>
</dbReference>
<dbReference type="EnsemblMetazoa" id="AFAF004253-RA">
    <property type="protein sequence ID" value="AFAF004253-PA"/>
    <property type="gene ID" value="AFAF004253"/>
</dbReference>
<protein>
    <submittedName>
        <fullName evidence="1">Uncharacterized protein</fullName>
    </submittedName>
</protein>
<evidence type="ECO:0000313" key="2">
    <source>
        <dbReference type="Proteomes" id="UP000075886"/>
    </source>
</evidence>
<reference evidence="2" key="1">
    <citation type="submission" date="2014-01" db="EMBL/GenBank/DDBJ databases">
        <title>The Genome Sequence of Anopheles farauti FAR1 (V2).</title>
        <authorList>
            <consortium name="The Broad Institute Genomics Platform"/>
            <person name="Neafsey D.E."/>
            <person name="Besansky N."/>
            <person name="Howell P."/>
            <person name="Walton C."/>
            <person name="Young S.K."/>
            <person name="Zeng Q."/>
            <person name="Gargeya S."/>
            <person name="Fitzgerald M."/>
            <person name="Haas B."/>
            <person name="Abouelleil A."/>
            <person name="Allen A.W."/>
            <person name="Alvarado L."/>
            <person name="Arachchi H.M."/>
            <person name="Berlin A.M."/>
            <person name="Chapman S.B."/>
            <person name="Gainer-Dewar J."/>
            <person name="Goldberg J."/>
            <person name="Griggs A."/>
            <person name="Gujja S."/>
            <person name="Hansen M."/>
            <person name="Howarth C."/>
            <person name="Imamovic A."/>
            <person name="Ireland A."/>
            <person name="Larimer J."/>
            <person name="McCowan C."/>
            <person name="Murphy C."/>
            <person name="Pearson M."/>
            <person name="Poon T.W."/>
            <person name="Priest M."/>
            <person name="Roberts A."/>
            <person name="Saif S."/>
            <person name="Shea T."/>
            <person name="Sisk P."/>
            <person name="Sykes S."/>
            <person name="Wortman J."/>
            <person name="Nusbaum C."/>
            <person name="Birren B."/>
        </authorList>
    </citation>
    <scope>NUCLEOTIDE SEQUENCE [LARGE SCALE GENOMIC DNA]</scope>
    <source>
        <strain evidence="2">FAR1</strain>
    </source>
</reference>
<accession>A0A182Q6W5</accession>
<keyword evidence="2" id="KW-1185">Reference proteome</keyword>
<sequence length="144" mass="15794">MESKPGYQSRNSPVGRTEEVMALLSRPRQARPVRAGHATGGRCQHMLLRAEAVVVVVGELQLFLSDVQLLDVKLQLLLGAKIIDIAEPAPVASSSPYDRWWSTSYPCLNPVASSLFTAADLRPTLRLNLVITRTRNTPQPAGQH</sequence>